<sequence>MIHRMMIYMYRLRLIILLSLTLNASAQMSYKEAPMLAERVKAGKLPPIEQRLPDDPLIVTPLHEIGRYSDTLHVLSNEAAKLGDGRNAINRATLVKADYDGSTLIPNFATAWEWSADGTRLTIHLRKGVKWSDGVPFSMEDIRFWWEDVLQNRDIYPTPPSYGVVNGQAAQIEFLDETTFRMIFAGPNPQIMNLLAISGETAWSESFCFPKHYLKQFHAKYADPAELARLMEQGGFKTWMDLFRYRANKYENSWAPEQLGLPTLHSHVIVEVGPDYIIQERNPYYWKVDATGQQLPYFDRIYTKIVTPEQYHLQIAAGEADFAARRTNLENLELYQAAAAAGDYRVLLWRSPGSGEFILLLNFTHPDVVLRQLIRDIRFRQALSVAINREEFNNIVNNGLAMPQQASLAVWSKFMEPDFATASAQYDPALANALLDELGLAWDAAHQFRLRPDGAPLVLHIEISETRDVTATQLLQQYFQAIGVDFQITSVERETKENHFAENAFDCHLALYGMLDRTFIDRPTIFIPTESVGANVWAPLWAQWQETGGKQGEEPPEEVKRNFEHWRVMQTSVDETEVTQAAKAILRSQAENLWTVGITTWGPWPVIARNTLGNVLEEGIYTYDLLMYAQYANPDQWYRLPNQ</sequence>
<dbReference type="GO" id="GO:1904680">
    <property type="term" value="F:peptide transmembrane transporter activity"/>
    <property type="evidence" value="ECO:0007669"/>
    <property type="project" value="TreeGrafter"/>
</dbReference>
<dbReference type="SUPFAM" id="SSF53850">
    <property type="entry name" value="Periplasmic binding protein-like II"/>
    <property type="match status" value="1"/>
</dbReference>
<dbReference type="HOGENOM" id="CLU_017028_8_2_0"/>
<dbReference type="AlphaFoldDB" id="A0A0S6VWE9"/>
<dbReference type="CDD" id="cd08500">
    <property type="entry name" value="PBP2_NikA_DppA_OppA_like_4"/>
    <property type="match status" value="1"/>
</dbReference>
<dbReference type="Proteomes" id="UP000030700">
    <property type="component" value="Unassembled WGS sequence"/>
</dbReference>
<dbReference type="EMBL" id="DF820455">
    <property type="protein sequence ID" value="GAK50073.1"/>
    <property type="molecule type" value="Genomic_DNA"/>
</dbReference>
<dbReference type="GO" id="GO:0015833">
    <property type="term" value="P:peptide transport"/>
    <property type="evidence" value="ECO:0007669"/>
    <property type="project" value="TreeGrafter"/>
</dbReference>
<dbReference type="Gene3D" id="3.10.105.10">
    <property type="entry name" value="Dipeptide-binding Protein, Domain 3"/>
    <property type="match status" value="1"/>
</dbReference>
<evidence type="ECO:0000313" key="3">
    <source>
        <dbReference type="Proteomes" id="UP000030700"/>
    </source>
</evidence>
<gene>
    <name evidence="2" type="ORF">U14_01299</name>
</gene>
<dbReference type="Pfam" id="PF00496">
    <property type="entry name" value="SBP_bac_5"/>
    <property type="match status" value="1"/>
</dbReference>
<accession>A0A0S6VWE9</accession>
<dbReference type="PANTHER" id="PTHR30290:SF62">
    <property type="entry name" value="OLIGOPEPTIDE ABC TRANSPORTER, PERIPLASMIC OLIGOPEPTIDE-BINDING PROTEIN"/>
    <property type="match status" value="1"/>
</dbReference>
<dbReference type="PANTHER" id="PTHR30290">
    <property type="entry name" value="PERIPLASMIC BINDING COMPONENT OF ABC TRANSPORTER"/>
    <property type="match status" value="1"/>
</dbReference>
<keyword evidence="3" id="KW-1185">Reference proteome</keyword>
<evidence type="ECO:0000259" key="1">
    <source>
        <dbReference type="Pfam" id="PF00496"/>
    </source>
</evidence>
<feature type="domain" description="Solute-binding protein family 5" evidence="1">
    <location>
        <begin position="104"/>
        <end position="507"/>
    </location>
</feature>
<dbReference type="STRING" id="1499966.U14_01299"/>
<protein>
    <submittedName>
        <fullName evidence="2">Extracellular solute-binding protein, family 5</fullName>
    </submittedName>
</protein>
<organism evidence="2">
    <name type="scientific">Candidatus Moduliflexus flocculans</name>
    <dbReference type="NCBI Taxonomy" id="1499966"/>
    <lineage>
        <taxon>Bacteria</taxon>
        <taxon>Candidatus Moduliflexota</taxon>
        <taxon>Candidatus Moduliflexia</taxon>
        <taxon>Candidatus Moduliflexales</taxon>
        <taxon>Candidatus Moduliflexaceae</taxon>
    </lineage>
</organism>
<dbReference type="Gene3D" id="3.40.190.10">
    <property type="entry name" value="Periplasmic binding protein-like II"/>
    <property type="match status" value="1"/>
</dbReference>
<dbReference type="InterPro" id="IPR000914">
    <property type="entry name" value="SBP_5_dom"/>
</dbReference>
<name>A0A0S6VWE9_9BACT</name>
<dbReference type="InterPro" id="IPR039424">
    <property type="entry name" value="SBP_5"/>
</dbReference>
<evidence type="ECO:0000313" key="2">
    <source>
        <dbReference type="EMBL" id="GAK50073.1"/>
    </source>
</evidence>
<reference evidence="2" key="1">
    <citation type="journal article" date="2015" name="PeerJ">
        <title>First genomic representation of candidate bacterial phylum KSB3 points to enhanced environmental sensing as a trigger of wastewater bulking.</title>
        <authorList>
            <person name="Sekiguchi Y."/>
            <person name="Ohashi A."/>
            <person name="Parks D.H."/>
            <person name="Yamauchi T."/>
            <person name="Tyson G.W."/>
            <person name="Hugenholtz P."/>
        </authorList>
    </citation>
    <scope>NUCLEOTIDE SEQUENCE [LARGE SCALE GENOMIC DNA]</scope>
</reference>
<proteinExistence type="predicted"/>